<dbReference type="RefSeq" id="XP_013433743.1">
    <property type="nucleotide sequence ID" value="XM_013578289.1"/>
</dbReference>
<dbReference type="OrthoDB" id="354639at2759"/>
<proteinExistence type="predicted"/>
<feature type="compositionally biased region" description="Basic and acidic residues" evidence="1">
    <location>
        <begin position="65"/>
        <end position="75"/>
    </location>
</feature>
<organism evidence="2 3">
    <name type="scientific">Eimeria necatrix</name>
    <dbReference type="NCBI Taxonomy" id="51315"/>
    <lineage>
        <taxon>Eukaryota</taxon>
        <taxon>Sar</taxon>
        <taxon>Alveolata</taxon>
        <taxon>Apicomplexa</taxon>
        <taxon>Conoidasida</taxon>
        <taxon>Coccidia</taxon>
        <taxon>Eucoccidiorida</taxon>
        <taxon>Eimeriorina</taxon>
        <taxon>Eimeriidae</taxon>
        <taxon>Eimeria</taxon>
    </lineage>
</organism>
<dbReference type="EMBL" id="HG723118">
    <property type="protein sequence ID" value="CDJ65276.1"/>
    <property type="molecule type" value="Genomic_DNA"/>
</dbReference>
<dbReference type="VEuPathDB" id="ToxoDB:ENH_00003060"/>
<accession>U6MMN2</accession>
<evidence type="ECO:0000313" key="3">
    <source>
        <dbReference type="Proteomes" id="UP000030754"/>
    </source>
</evidence>
<gene>
    <name evidence="2" type="ORF">ENH_00003060</name>
</gene>
<dbReference type="Proteomes" id="UP000030754">
    <property type="component" value="Unassembled WGS sequence"/>
</dbReference>
<feature type="compositionally biased region" description="Basic and acidic residues" evidence="1">
    <location>
        <begin position="46"/>
        <end position="55"/>
    </location>
</feature>
<evidence type="ECO:0000256" key="1">
    <source>
        <dbReference type="SAM" id="MobiDB-lite"/>
    </source>
</evidence>
<dbReference type="GeneID" id="25470500"/>
<sequence>MRAAAVGGAGGAPAAFTAMMETHKDFEEALDLVFDGPADVLVGTRPDLRSRHPQRESPSPGQRDNSSKCGREHKSPAVGVCPRELTSRPFFFIVKSPAAAPAAAAAAALLRKDLQPQRRQDLRERTF</sequence>
<reference evidence="2" key="2">
    <citation type="submission" date="2013-10" db="EMBL/GenBank/DDBJ databases">
        <authorList>
            <person name="Aslett M."/>
        </authorList>
    </citation>
    <scope>NUCLEOTIDE SEQUENCE [LARGE SCALE GENOMIC DNA]</scope>
    <source>
        <strain evidence="2">Houghton</strain>
    </source>
</reference>
<reference evidence="2" key="1">
    <citation type="submission" date="2013-10" db="EMBL/GenBank/DDBJ databases">
        <title>Genomic analysis of the causative agents of coccidiosis in chickens.</title>
        <authorList>
            <person name="Reid A.J."/>
            <person name="Blake D."/>
            <person name="Billington K."/>
            <person name="Browne H."/>
            <person name="Dunn M."/>
            <person name="Hung S."/>
            <person name="Kawahara F."/>
            <person name="Miranda-Saavedra D."/>
            <person name="Mourier T."/>
            <person name="Nagra H."/>
            <person name="Otto T.D."/>
            <person name="Rawlings N."/>
            <person name="Sanchez A."/>
            <person name="Sanders M."/>
            <person name="Subramaniam C."/>
            <person name="Tay Y."/>
            <person name="Dear P."/>
            <person name="Doerig C."/>
            <person name="Gruber A."/>
            <person name="Parkinson J."/>
            <person name="Shirley M."/>
            <person name="Wan K.L."/>
            <person name="Berriman M."/>
            <person name="Tomley F."/>
            <person name="Pain A."/>
        </authorList>
    </citation>
    <scope>NUCLEOTIDE SEQUENCE [LARGE SCALE GENOMIC DNA]</scope>
    <source>
        <strain evidence="2">Houghton</strain>
    </source>
</reference>
<feature type="region of interest" description="Disordered" evidence="1">
    <location>
        <begin position="42"/>
        <end position="80"/>
    </location>
</feature>
<evidence type="ECO:0000313" key="2">
    <source>
        <dbReference type="EMBL" id="CDJ65276.1"/>
    </source>
</evidence>
<name>U6MMN2_9EIME</name>
<protein>
    <submittedName>
        <fullName evidence="2">Uncharacterized protein</fullName>
    </submittedName>
</protein>
<keyword evidence="3" id="KW-1185">Reference proteome</keyword>
<dbReference type="AlphaFoldDB" id="U6MMN2"/>